<dbReference type="Proteomes" id="UP001292094">
    <property type="component" value="Unassembled WGS sequence"/>
</dbReference>
<comment type="caution">
    <text evidence="11">The sequence shown here is derived from an EMBL/GenBank/DDBJ whole genome shotgun (WGS) entry which is preliminary data.</text>
</comment>
<evidence type="ECO:0000313" key="12">
    <source>
        <dbReference type="Proteomes" id="UP001292094"/>
    </source>
</evidence>
<proteinExistence type="inferred from homology"/>
<comment type="subcellular location">
    <subcellularLocation>
        <location evidence="2">Cytoplasm</location>
    </subcellularLocation>
    <subcellularLocation>
        <location evidence="1">Nucleus</location>
    </subcellularLocation>
</comment>
<evidence type="ECO:0000256" key="9">
    <source>
        <dbReference type="ARBA" id="ARBA00038126"/>
    </source>
</evidence>
<accession>A0AAE1PKP5</accession>
<evidence type="ECO:0000256" key="1">
    <source>
        <dbReference type="ARBA" id="ARBA00004123"/>
    </source>
</evidence>
<dbReference type="InterPro" id="IPR029063">
    <property type="entry name" value="SAM-dependent_MTases_sf"/>
</dbReference>
<sequence length="319" mass="34950">MFQFNFKVNTDGVNESPVQPNETKTETTSHQWLPAEQHKINTTHLTVLNAGTAAVVEDATVGQTKIHYVNMKSAAEQVQQGGTSDVVSCAFLEHSDLVPAVYEGGLKIWECTWDLLQFLAASDLTFDGKRVLELGCGAALPALYCAKQGSHITLQDYNREVIEKVTIPNVVLNLCGDHGESACLAPDVSSHLMAGLASRASFFSGDWGNLSEVFLSGYNKNNLPEETRNACQDEKFDLILTSETIYNPECHLKLLHLLTSCLKENGLILLAAKAHYFGVGGGTRQFVDLMKQQGNLAVQTVTTTSDGLKREILKIEFKK</sequence>
<dbReference type="SUPFAM" id="SSF53335">
    <property type="entry name" value="S-adenosyl-L-methionine-dependent methyltransferases"/>
    <property type="match status" value="1"/>
</dbReference>
<dbReference type="Pfam" id="PF13489">
    <property type="entry name" value="Methyltransf_23"/>
    <property type="match status" value="1"/>
</dbReference>
<dbReference type="EMBL" id="JAWZYT010001673">
    <property type="protein sequence ID" value="KAK4310119.1"/>
    <property type="molecule type" value="Genomic_DNA"/>
</dbReference>
<comment type="similarity">
    <text evidence="9">Belongs to the methyltransferase superfamily. METTL18 family.</text>
</comment>
<keyword evidence="7" id="KW-0949">S-adenosyl-L-methionine</keyword>
<dbReference type="GO" id="GO:0005634">
    <property type="term" value="C:nucleus"/>
    <property type="evidence" value="ECO:0007669"/>
    <property type="project" value="UniProtKB-SubCell"/>
</dbReference>
<evidence type="ECO:0000256" key="3">
    <source>
        <dbReference type="ARBA" id="ARBA00012533"/>
    </source>
</evidence>
<gene>
    <name evidence="11" type="ORF">Pmani_018295</name>
</gene>
<keyword evidence="6" id="KW-0808">Transferase</keyword>
<evidence type="ECO:0000256" key="6">
    <source>
        <dbReference type="ARBA" id="ARBA00022679"/>
    </source>
</evidence>
<evidence type="ECO:0000256" key="8">
    <source>
        <dbReference type="ARBA" id="ARBA00023242"/>
    </source>
</evidence>
<keyword evidence="4" id="KW-0963">Cytoplasm</keyword>
<evidence type="ECO:0000313" key="11">
    <source>
        <dbReference type="EMBL" id="KAK4310119.1"/>
    </source>
</evidence>
<reference evidence="11" key="1">
    <citation type="submission" date="2023-11" db="EMBL/GenBank/DDBJ databases">
        <title>Genome assemblies of two species of porcelain crab, Petrolisthes cinctipes and Petrolisthes manimaculis (Anomura: Porcellanidae).</title>
        <authorList>
            <person name="Angst P."/>
        </authorList>
    </citation>
    <scope>NUCLEOTIDE SEQUENCE</scope>
    <source>
        <strain evidence="11">PB745_02</strain>
        <tissue evidence="11">Gill</tissue>
    </source>
</reference>
<evidence type="ECO:0000256" key="2">
    <source>
        <dbReference type="ARBA" id="ARBA00004496"/>
    </source>
</evidence>
<dbReference type="GO" id="GO:0005737">
    <property type="term" value="C:cytoplasm"/>
    <property type="evidence" value="ECO:0007669"/>
    <property type="project" value="UniProtKB-SubCell"/>
</dbReference>
<evidence type="ECO:0000256" key="5">
    <source>
        <dbReference type="ARBA" id="ARBA00022603"/>
    </source>
</evidence>
<keyword evidence="5" id="KW-0489">Methyltransferase</keyword>
<dbReference type="PANTHER" id="PTHR14614:SF39">
    <property type="entry name" value="HISTIDINE PROTEIN METHYLTRANSFERASE 1 HOMOLOG"/>
    <property type="match status" value="1"/>
</dbReference>
<dbReference type="GO" id="GO:0032259">
    <property type="term" value="P:methylation"/>
    <property type="evidence" value="ECO:0007669"/>
    <property type="project" value="UniProtKB-KW"/>
</dbReference>
<name>A0AAE1PKP5_9EUCA</name>
<dbReference type="AlphaFoldDB" id="A0AAE1PKP5"/>
<evidence type="ECO:0000256" key="10">
    <source>
        <dbReference type="SAM" id="MobiDB-lite"/>
    </source>
</evidence>
<keyword evidence="8" id="KW-0539">Nucleus</keyword>
<keyword evidence="12" id="KW-1185">Reference proteome</keyword>
<feature type="region of interest" description="Disordered" evidence="10">
    <location>
        <begin position="10"/>
        <end position="29"/>
    </location>
</feature>
<dbReference type="PANTHER" id="PTHR14614">
    <property type="entry name" value="HEPATOCELLULAR CARCINOMA-ASSOCIATED ANTIGEN"/>
    <property type="match status" value="1"/>
</dbReference>
<evidence type="ECO:0000256" key="7">
    <source>
        <dbReference type="ARBA" id="ARBA00022691"/>
    </source>
</evidence>
<dbReference type="Gene3D" id="3.40.50.150">
    <property type="entry name" value="Vaccinia Virus protein VP39"/>
    <property type="match status" value="1"/>
</dbReference>
<dbReference type="InterPro" id="IPR019410">
    <property type="entry name" value="Methyltransf_16"/>
</dbReference>
<organism evidence="11 12">
    <name type="scientific">Petrolisthes manimaculis</name>
    <dbReference type="NCBI Taxonomy" id="1843537"/>
    <lineage>
        <taxon>Eukaryota</taxon>
        <taxon>Metazoa</taxon>
        <taxon>Ecdysozoa</taxon>
        <taxon>Arthropoda</taxon>
        <taxon>Crustacea</taxon>
        <taxon>Multicrustacea</taxon>
        <taxon>Malacostraca</taxon>
        <taxon>Eumalacostraca</taxon>
        <taxon>Eucarida</taxon>
        <taxon>Decapoda</taxon>
        <taxon>Pleocyemata</taxon>
        <taxon>Anomura</taxon>
        <taxon>Galatheoidea</taxon>
        <taxon>Porcellanidae</taxon>
        <taxon>Petrolisthes</taxon>
    </lineage>
</organism>
<dbReference type="EC" id="2.1.1.85" evidence="3"/>
<dbReference type="GO" id="GO:0018064">
    <property type="term" value="F:protein-L-histidine N-tele-methyltransferase activity"/>
    <property type="evidence" value="ECO:0007669"/>
    <property type="project" value="UniProtKB-EC"/>
</dbReference>
<evidence type="ECO:0000256" key="4">
    <source>
        <dbReference type="ARBA" id="ARBA00022490"/>
    </source>
</evidence>
<protein>
    <recommendedName>
        <fullName evidence="3">protein-histidine N-methyltransferase</fullName>
        <ecNumber evidence="3">2.1.1.85</ecNumber>
    </recommendedName>
</protein>